<name>A0AAV2BYW0_9ARAC</name>
<evidence type="ECO:0000313" key="3">
    <source>
        <dbReference type="Proteomes" id="UP001497382"/>
    </source>
</evidence>
<feature type="coiled-coil region" evidence="1">
    <location>
        <begin position="68"/>
        <end position="122"/>
    </location>
</feature>
<protein>
    <submittedName>
        <fullName evidence="2">Uncharacterized protein</fullName>
    </submittedName>
</protein>
<evidence type="ECO:0000256" key="1">
    <source>
        <dbReference type="SAM" id="Coils"/>
    </source>
</evidence>
<gene>
    <name evidence="2" type="ORF">LARSCL_LOCUS22283</name>
</gene>
<dbReference type="AlphaFoldDB" id="A0AAV2BYW0"/>
<dbReference type="Proteomes" id="UP001497382">
    <property type="component" value="Unassembled WGS sequence"/>
</dbReference>
<organism evidence="2 3">
    <name type="scientific">Larinioides sclopetarius</name>
    <dbReference type="NCBI Taxonomy" id="280406"/>
    <lineage>
        <taxon>Eukaryota</taxon>
        <taxon>Metazoa</taxon>
        <taxon>Ecdysozoa</taxon>
        <taxon>Arthropoda</taxon>
        <taxon>Chelicerata</taxon>
        <taxon>Arachnida</taxon>
        <taxon>Araneae</taxon>
        <taxon>Araneomorphae</taxon>
        <taxon>Entelegynae</taxon>
        <taxon>Araneoidea</taxon>
        <taxon>Araneidae</taxon>
        <taxon>Larinioides</taxon>
    </lineage>
</organism>
<proteinExistence type="predicted"/>
<reference evidence="2 3" key="1">
    <citation type="submission" date="2024-04" db="EMBL/GenBank/DDBJ databases">
        <authorList>
            <person name="Rising A."/>
            <person name="Reimegard J."/>
            <person name="Sonavane S."/>
            <person name="Akerstrom W."/>
            <person name="Nylinder S."/>
            <person name="Hedman E."/>
            <person name="Kallberg Y."/>
        </authorList>
    </citation>
    <scope>NUCLEOTIDE SEQUENCE [LARGE SCALE GENOMIC DNA]</scope>
</reference>
<sequence length="432" mass="51893">MFALVEDSSVVIHFFPSLLHLAAVEEALQLLTYSNFEVLKIVYRNIQEGKLINWDSICDDPENINLIIKFLKCKKAQLECKLELLECKTRFVKRKGELKNRQKALKKRIRSLKKKMLEISEANPLIKWYRIQQNLLMIPPGLRKTVMEAVQGLVRTCRQWIADHSRILKLKDVEFMIYLKSDGRIDEIKTVQQLVLNSKIDIRMRFCLACTYCFEESIKALWAEMVAIGQTETFITASNSMVHFWINRLRQGSQIPWIRDFCKYLRHHPEFMPLRYSSFFHLLQPRHRERFLPFLQFAKFDDFLLCLSAMTEEEEEAIMEFNNCRLFHCYLQWPLRSLFLELVGKLWRYIDDFCFRFLFNRLYFIQRYDEFDNSKLFEDFWNMSPTCLRETAKECPQMREKIDFLLNEIRRKKKALVDEFSNSNPKRLDGNK</sequence>
<dbReference type="EMBL" id="CAXIEN010000613">
    <property type="protein sequence ID" value="CAL1301044.1"/>
    <property type="molecule type" value="Genomic_DNA"/>
</dbReference>
<accession>A0AAV2BYW0</accession>
<comment type="caution">
    <text evidence="2">The sequence shown here is derived from an EMBL/GenBank/DDBJ whole genome shotgun (WGS) entry which is preliminary data.</text>
</comment>
<keyword evidence="3" id="KW-1185">Reference proteome</keyword>
<evidence type="ECO:0000313" key="2">
    <source>
        <dbReference type="EMBL" id="CAL1301044.1"/>
    </source>
</evidence>
<keyword evidence="1" id="KW-0175">Coiled coil</keyword>